<gene>
    <name evidence="2" type="ORF">Hs30E_13770</name>
</gene>
<dbReference type="InterPro" id="IPR014966">
    <property type="entry name" value="FRG-dom"/>
</dbReference>
<protein>
    <recommendedName>
        <fullName evidence="1">FRG domain-containing protein</fullName>
    </recommendedName>
</protein>
<dbReference type="Pfam" id="PF08867">
    <property type="entry name" value="FRG"/>
    <property type="match status" value="2"/>
</dbReference>
<evidence type="ECO:0000313" key="2">
    <source>
        <dbReference type="EMBL" id="GFH42826.1"/>
    </source>
</evidence>
<keyword evidence="3" id="KW-1185">Reference proteome</keyword>
<dbReference type="Proteomes" id="UP000480303">
    <property type="component" value="Unassembled WGS sequence"/>
</dbReference>
<accession>A0A6A0BDE3</accession>
<dbReference type="EMBL" id="BLLI01000040">
    <property type="protein sequence ID" value="GFH42826.1"/>
    <property type="molecule type" value="Genomic_DNA"/>
</dbReference>
<reference evidence="2 3" key="1">
    <citation type="submission" date="2020-02" db="EMBL/GenBank/DDBJ databases">
        <title>Draft genome sequence of Lactococcus sp. Hs30E4-3.</title>
        <authorList>
            <person name="Noda S."/>
            <person name="Yuki M."/>
            <person name="Ohkuma M."/>
        </authorList>
    </citation>
    <scope>NUCLEOTIDE SEQUENCE [LARGE SCALE GENOMIC DNA]</scope>
    <source>
        <strain evidence="2 3">Hs30E4-3</strain>
    </source>
</reference>
<feature type="domain" description="FRG" evidence="1">
    <location>
        <begin position="14"/>
        <end position="116"/>
    </location>
</feature>
<name>A0A6A0BDE3_9LACT</name>
<dbReference type="AlphaFoldDB" id="A0A6A0BDE3"/>
<dbReference type="SMART" id="SM00901">
    <property type="entry name" value="FRG"/>
    <property type="match status" value="2"/>
</dbReference>
<proteinExistence type="predicted"/>
<comment type="caution">
    <text evidence="2">The sequence shown here is derived from an EMBL/GenBank/DDBJ whole genome shotgun (WGS) entry which is preliminary data.</text>
</comment>
<evidence type="ECO:0000259" key="1">
    <source>
        <dbReference type="SMART" id="SM00901"/>
    </source>
</evidence>
<evidence type="ECO:0000313" key="3">
    <source>
        <dbReference type="Proteomes" id="UP000480303"/>
    </source>
</evidence>
<organism evidence="2 3">
    <name type="scientific">Pseudolactococcus hodotermopsidis</name>
    <dbReference type="NCBI Taxonomy" id="2709157"/>
    <lineage>
        <taxon>Bacteria</taxon>
        <taxon>Bacillati</taxon>
        <taxon>Bacillota</taxon>
        <taxon>Bacilli</taxon>
        <taxon>Lactobacillales</taxon>
        <taxon>Streptococcaceae</taxon>
        <taxon>Pseudolactococcus</taxon>
    </lineage>
</organism>
<feature type="domain" description="FRG" evidence="1">
    <location>
        <begin position="464"/>
        <end position="561"/>
    </location>
</feature>
<sequence length="739" mass="86161">MNVTGDGEIEINDLNKSFFYRGHSDKSDLNNLKPEAFWDAVKKDNNNNNKEKDFYYKALANCPEDFENCNYHIEHLAKMHHYNIPTRLLSVERNPLIALYFMVDNEDNIEKQGEVIAFGKEKNDIKTIDSDSVELISTLATLDEEKRKKIYDFSFKWLGILGDIENIEDTEAIIEKCSDVLAKIVGGIDFKNPSELLLPAFLKSEKDKILDLVEDIIQEDSDAEDIREQVIQIVIRIFNKYKVVRQLGYEAGKKMFINLGDRIEPKTLLDSYFVQPKLDNDRILRQTGALIVCGLKKEYHENGDEKLDKAIEPAFEFKVGKEGDETNEEIKQENKKNKQIIKKQLEMLDINQASNYPEIDKVGQYLKSKKENDQENTPSAPVVLNNREDIKKALRQVKKFDEKDIEKVLDQLDKPGKNIDIEIGKNLAIEADKKNSTEFQGIVSYLKQLEILLEIQKLQQKSNENKVIYYRGHGDRQWFLDTSIARELSKNERLSEKDFYYNIITKCSDNFYNCQYHVDYLTQMQHYDIPTRLLDISKSPLVALWFAVQDEKIEDKDARVLIFLEEKDNIKNYESDAAELLASLATMTTEEQDRLRRYAIECTREKALTAELKREFNAHGVVKKLKHKSEQKMLNQNEVDPQDLLSNFFVQPKLDNNRIIRQSGAFIICGLDKHYESEIRKKQLMIDYNGEEKVVSFVINKDGRERIKKELEVLNINTSTIYPEIDRVAEWLRRNINKP</sequence>